<keyword evidence="1" id="KW-1185">Reference proteome</keyword>
<reference evidence="2" key="1">
    <citation type="submission" date="2016-11" db="UniProtKB">
        <authorList>
            <consortium name="WormBaseParasite"/>
        </authorList>
    </citation>
    <scope>IDENTIFICATION</scope>
</reference>
<dbReference type="Proteomes" id="UP000095282">
    <property type="component" value="Unplaced"/>
</dbReference>
<dbReference type="eggNOG" id="ENOG502THKJ">
    <property type="taxonomic scope" value="Eukaryota"/>
</dbReference>
<dbReference type="AlphaFoldDB" id="A0A1I7T4K5"/>
<dbReference type="PANTHER" id="PTHR22989">
    <property type="entry name" value="UNCHARACTERIZED DUF13 C.ELEGANS"/>
    <property type="match status" value="1"/>
</dbReference>
<dbReference type="STRING" id="1561998.A0A1I7T4K5"/>
<organism evidence="1 2">
    <name type="scientific">Caenorhabditis tropicalis</name>
    <dbReference type="NCBI Taxonomy" id="1561998"/>
    <lineage>
        <taxon>Eukaryota</taxon>
        <taxon>Metazoa</taxon>
        <taxon>Ecdysozoa</taxon>
        <taxon>Nematoda</taxon>
        <taxon>Chromadorea</taxon>
        <taxon>Rhabditida</taxon>
        <taxon>Rhabditina</taxon>
        <taxon>Rhabditomorpha</taxon>
        <taxon>Rhabditoidea</taxon>
        <taxon>Rhabditidae</taxon>
        <taxon>Peloderinae</taxon>
        <taxon>Caenorhabditis</taxon>
    </lineage>
</organism>
<evidence type="ECO:0000313" key="2">
    <source>
        <dbReference type="WBParaSite" id="Csp11.Scaffold502.g2337.t1"/>
    </source>
</evidence>
<accession>A0A1I7T4K5</accession>
<dbReference type="WBParaSite" id="Csp11.Scaffold502.g2337.t1">
    <property type="protein sequence ID" value="Csp11.Scaffold502.g2337.t1"/>
    <property type="gene ID" value="Csp11.Scaffold502.g2337"/>
</dbReference>
<sequence length="199" mass="23009">MVHFIQFNPDRKIPSIKSIVTIAAKDEEPVKKPLPPFDYNSLPLCDLSKKIETPKINLKEVQKSFLRCVFPLLTRFFGYPEGLLFNFNTVLTVCDDEKSIRDIEIREFGDDMWTVFPSCRENNTLVALGVENKIDSEKWIKETIPNLEMYGTSGLISNSPVYDNFQNVAISGNEESLTMEVMENGTFIKYFFLRKKKKF</sequence>
<evidence type="ECO:0000313" key="1">
    <source>
        <dbReference type="Proteomes" id="UP000095282"/>
    </source>
</evidence>
<proteinExistence type="predicted"/>
<protein>
    <submittedName>
        <fullName evidence="2">Uncharacterized protein</fullName>
    </submittedName>
</protein>
<name>A0A1I7T4K5_9PELO</name>
<dbReference type="PANTHER" id="PTHR22989:SF8">
    <property type="entry name" value="DUF3485 DOMAIN-CONTAINING PROTEIN"/>
    <property type="match status" value="1"/>
</dbReference>